<reference evidence="1 2" key="1">
    <citation type="submission" date="2024-03" db="EMBL/GenBank/DDBJ databases">
        <authorList>
            <person name="Alaster D. Moffat"/>
            <person name="Govind Chandra"/>
            <person name="Andrew W. Truman"/>
        </authorList>
    </citation>
    <scope>NUCLEOTIDE SEQUENCE [LARGE SCALE GENOMIC DNA]</scope>
    <source>
        <strain evidence="1">PS652</strain>
    </source>
</reference>
<evidence type="ECO:0008006" key="3">
    <source>
        <dbReference type="Google" id="ProtNLM"/>
    </source>
</evidence>
<gene>
    <name evidence="1" type="ORF">PS652_03222</name>
</gene>
<name>A0AAN2HF89_PSEFL</name>
<organism evidence="1 2">
    <name type="scientific">Pseudomonas fluorescens</name>
    <dbReference type="NCBI Taxonomy" id="294"/>
    <lineage>
        <taxon>Bacteria</taxon>
        <taxon>Pseudomonadati</taxon>
        <taxon>Pseudomonadota</taxon>
        <taxon>Gammaproteobacteria</taxon>
        <taxon>Pseudomonadales</taxon>
        <taxon>Pseudomonadaceae</taxon>
        <taxon>Pseudomonas</taxon>
    </lineage>
</organism>
<evidence type="ECO:0000313" key="2">
    <source>
        <dbReference type="Proteomes" id="UP000326595"/>
    </source>
</evidence>
<dbReference type="Gene3D" id="2.180.10.10">
    <property type="entry name" value="RHS repeat-associated core"/>
    <property type="match status" value="1"/>
</dbReference>
<protein>
    <recommendedName>
        <fullName evidence="3">YD repeat-containing protein</fullName>
    </recommendedName>
</protein>
<proteinExistence type="predicted"/>
<sequence length="749" mass="83675">MRVVSHEVSFVDDLPKQLTCYAYQPAEDGSSITTTTTTQGSAVTTSIKHFDKRGQLYKELLSEDGVTVEILQGAYFVKPWNACIGYTKKAPVGAEANEQSVSFWVLDLDGNLICLFQNGIFTQRTYYKTYTMSVDAKNAVIVVDESLFAWFTAIIGLNRGTSYGIRYDTEGMKLPAAPPSATKRFNLPPIKEIGCPANPNFFNTYLESERVYKWSGGKLVDLSLTFYGYTRLAIKGDSPNLVKEMDAVLPSVKLTILAAECEDQAVFRKEAQTFNQGEIKALYGDWVDNGVNKFTTAQAIKGLSQSVSSTTMTGFVAAIVEPLEIKLKAWKDCSMTLETTEYYNDVKDQSHGRVKQTTFCILDKAGKEVPDSKQVTDFAYHMEQNKLTKTITFNDHDSSTRAQSQEITSINTGLVLGTIGSLKEQTEFAYDEQSRLIKETKTFPGTTAAENVTLETHYAYLELDNKGIAVDCTLPSGERQSSAYDAFGRPTASYLYSEAKQSWLPLVTIDYGPDGLTQTNIEYDYDAQDNELCRIESIRKIERTQEWDQQSLVLGNIVRYERYLHDTRQLRVWQTLDDQQTDATLTTYNTDGSIARVQTLAADESVLLETHFEYDLRGCLSKRTSTGQPDMMYEYDGFSRITRITCDGITTVNEYPANLLAETAVKAKVQAQGSDTSYELGGLTLDRLGRVKKSTIGGRSLDYSYSGSSRWGLHLLPAPNVKAPWVIEAGQTLSMTMISHHPYRVKGDF</sequence>
<accession>A0AAN2HF89</accession>
<dbReference type="EMBL" id="OZ024668">
    <property type="protein sequence ID" value="CAK9890378.1"/>
    <property type="molecule type" value="Genomic_DNA"/>
</dbReference>
<dbReference type="AlphaFoldDB" id="A0AAN2HF89"/>
<evidence type="ECO:0000313" key="1">
    <source>
        <dbReference type="EMBL" id="CAK9890378.1"/>
    </source>
</evidence>
<dbReference type="Proteomes" id="UP000326595">
    <property type="component" value="Chromosome"/>
</dbReference>